<feature type="compositionally biased region" description="Basic and acidic residues" evidence="12">
    <location>
        <begin position="354"/>
        <end position="372"/>
    </location>
</feature>
<evidence type="ECO:0000256" key="8">
    <source>
        <dbReference type="ARBA" id="ARBA00023125"/>
    </source>
</evidence>
<dbReference type="InterPro" id="IPR013087">
    <property type="entry name" value="Znf_C2H2_type"/>
</dbReference>
<dbReference type="GO" id="GO:0005634">
    <property type="term" value="C:nucleus"/>
    <property type="evidence" value="ECO:0007669"/>
    <property type="project" value="UniProtKB-SubCell"/>
</dbReference>
<dbReference type="RefSeq" id="XP_056491137.1">
    <property type="nucleotide sequence ID" value="XM_056628403.1"/>
</dbReference>
<dbReference type="Pfam" id="PF22939">
    <property type="entry name" value="WHD_GPIID"/>
    <property type="match status" value="1"/>
</dbReference>
<dbReference type="InterPro" id="IPR054471">
    <property type="entry name" value="GPIID_WHD"/>
</dbReference>
<evidence type="ECO:0000256" key="7">
    <source>
        <dbReference type="ARBA" id="ARBA00023015"/>
    </source>
</evidence>
<feature type="compositionally biased region" description="Low complexity" evidence="12">
    <location>
        <begin position="388"/>
        <end position="400"/>
    </location>
</feature>
<keyword evidence="6" id="KW-0862">Zinc</keyword>
<dbReference type="GO" id="GO:0000978">
    <property type="term" value="F:RNA polymerase II cis-regulatory region sequence-specific DNA binding"/>
    <property type="evidence" value="ECO:0007669"/>
    <property type="project" value="TreeGrafter"/>
</dbReference>
<feature type="domain" description="C2H2-type" evidence="13">
    <location>
        <begin position="466"/>
        <end position="493"/>
    </location>
</feature>
<dbReference type="EMBL" id="JAPZBU010000005">
    <property type="protein sequence ID" value="KAJ5403895.1"/>
    <property type="molecule type" value="Genomic_DNA"/>
</dbReference>
<evidence type="ECO:0000256" key="12">
    <source>
        <dbReference type="SAM" id="MobiDB-lite"/>
    </source>
</evidence>
<dbReference type="SUPFAM" id="SSF57667">
    <property type="entry name" value="beta-beta-alpha zinc fingers"/>
    <property type="match status" value="2"/>
</dbReference>
<reference evidence="14" key="2">
    <citation type="journal article" date="2023" name="IMA Fungus">
        <title>Comparative genomic study of the Penicillium genus elucidates a diverse pangenome and 15 lateral gene transfer events.</title>
        <authorList>
            <person name="Petersen C."/>
            <person name="Sorensen T."/>
            <person name="Nielsen M.R."/>
            <person name="Sondergaard T.E."/>
            <person name="Sorensen J.L."/>
            <person name="Fitzpatrick D.A."/>
            <person name="Frisvad J.C."/>
            <person name="Nielsen K.L."/>
        </authorList>
    </citation>
    <scope>NUCLEOTIDE SEQUENCE</scope>
    <source>
        <strain evidence="14">IBT 29677</strain>
    </source>
</reference>
<accession>A0A9W9W5P5</accession>
<dbReference type="GO" id="GO:0000981">
    <property type="term" value="F:DNA-binding transcription factor activity, RNA polymerase II-specific"/>
    <property type="evidence" value="ECO:0007669"/>
    <property type="project" value="TreeGrafter"/>
</dbReference>
<evidence type="ECO:0000259" key="13">
    <source>
        <dbReference type="PROSITE" id="PS50157"/>
    </source>
</evidence>
<dbReference type="Pfam" id="PF00096">
    <property type="entry name" value="zf-C2H2"/>
    <property type="match status" value="3"/>
</dbReference>
<keyword evidence="10" id="KW-0539">Nucleus</keyword>
<name>A0A9W9W5P5_9EURO</name>
<evidence type="ECO:0000256" key="10">
    <source>
        <dbReference type="ARBA" id="ARBA00023242"/>
    </source>
</evidence>
<evidence type="ECO:0000256" key="3">
    <source>
        <dbReference type="ARBA" id="ARBA00022723"/>
    </source>
</evidence>
<dbReference type="InterPro" id="IPR050527">
    <property type="entry name" value="Snail/Krueppel_Znf"/>
</dbReference>
<evidence type="ECO:0000256" key="4">
    <source>
        <dbReference type="ARBA" id="ARBA00022737"/>
    </source>
</evidence>
<evidence type="ECO:0000313" key="15">
    <source>
        <dbReference type="Proteomes" id="UP001147747"/>
    </source>
</evidence>
<dbReference type="PANTHER" id="PTHR24388:SF54">
    <property type="entry name" value="PROTEIN ESCARGOT"/>
    <property type="match status" value="1"/>
</dbReference>
<protein>
    <recommendedName>
        <fullName evidence="13">C2H2-type domain-containing protein</fullName>
    </recommendedName>
</protein>
<dbReference type="PROSITE" id="PS00028">
    <property type="entry name" value="ZINC_FINGER_C2H2_1"/>
    <property type="match status" value="2"/>
</dbReference>
<feature type="domain" description="C2H2-type" evidence="13">
    <location>
        <begin position="438"/>
        <end position="465"/>
    </location>
</feature>
<dbReference type="GO" id="GO:0008270">
    <property type="term" value="F:zinc ion binding"/>
    <property type="evidence" value="ECO:0007669"/>
    <property type="project" value="UniProtKB-KW"/>
</dbReference>
<comment type="similarity">
    <text evidence="2">Belongs to the krueppel C2H2-type zinc-finger protein family.</text>
</comment>
<keyword evidence="5 11" id="KW-0863">Zinc-finger</keyword>
<dbReference type="PANTHER" id="PTHR24388">
    <property type="entry name" value="ZINC FINGER PROTEIN"/>
    <property type="match status" value="1"/>
</dbReference>
<dbReference type="GeneID" id="81367383"/>
<keyword evidence="7" id="KW-0805">Transcription regulation</keyword>
<dbReference type="Proteomes" id="UP001147747">
    <property type="component" value="Unassembled WGS sequence"/>
</dbReference>
<dbReference type="FunFam" id="3.30.160.60:FF:001156">
    <property type="entry name" value="Zinc finger protein 407"/>
    <property type="match status" value="1"/>
</dbReference>
<feature type="domain" description="C2H2-type" evidence="13">
    <location>
        <begin position="494"/>
        <end position="522"/>
    </location>
</feature>
<feature type="region of interest" description="Disordered" evidence="12">
    <location>
        <begin position="354"/>
        <end position="436"/>
    </location>
</feature>
<comment type="caution">
    <text evidence="14">The sequence shown here is derived from an EMBL/GenBank/DDBJ whole genome shotgun (WGS) entry which is preliminary data.</text>
</comment>
<dbReference type="AlphaFoldDB" id="A0A9W9W5P5"/>
<evidence type="ECO:0000256" key="2">
    <source>
        <dbReference type="ARBA" id="ARBA00006991"/>
    </source>
</evidence>
<gene>
    <name evidence="14" type="ORF">N7509_003766</name>
</gene>
<keyword evidence="9" id="KW-0804">Transcription</keyword>
<comment type="subcellular location">
    <subcellularLocation>
        <location evidence="1">Nucleus</location>
    </subcellularLocation>
</comment>
<feature type="compositionally biased region" description="Polar residues" evidence="12">
    <location>
        <begin position="375"/>
        <end position="387"/>
    </location>
</feature>
<dbReference type="Gene3D" id="3.30.160.60">
    <property type="entry name" value="Classic Zinc Finger"/>
    <property type="match status" value="3"/>
</dbReference>
<evidence type="ECO:0000313" key="14">
    <source>
        <dbReference type="EMBL" id="KAJ5403895.1"/>
    </source>
</evidence>
<keyword evidence="15" id="KW-1185">Reference proteome</keyword>
<evidence type="ECO:0000256" key="11">
    <source>
        <dbReference type="PROSITE-ProRule" id="PRU00042"/>
    </source>
</evidence>
<reference evidence="14" key="1">
    <citation type="submission" date="2022-12" db="EMBL/GenBank/DDBJ databases">
        <authorList>
            <person name="Petersen C."/>
        </authorList>
    </citation>
    <scope>NUCLEOTIDE SEQUENCE</scope>
    <source>
        <strain evidence="14">IBT 29677</strain>
    </source>
</reference>
<keyword evidence="4" id="KW-0677">Repeat</keyword>
<dbReference type="SMART" id="SM00355">
    <property type="entry name" value="ZnF_C2H2"/>
    <property type="match status" value="5"/>
</dbReference>
<keyword evidence="3" id="KW-0479">Metal-binding</keyword>
<organism evidence="14 15">
    <name type="scientific">Penicillium cosmopolitanum</name>
    <dbReference type="NCBI Taxonomy" id="1131564"/>
    <lineage>
        <taxon>Eukaryota</taxon>
        <taxon>Fungi</taxon>
        <taxon>Dikarya</taxon>
        <taxon>Ascomycota</taxon>
        <taxon>Pezizomycotina</taxon>
        <taxon>Eurotiomycetes</taxon>
        <taxon>Eurotiomycetidae</taxon>
        <taxon>Eurotiales</taxon>
        <taxon>Aspergillaceae</taxon>
        <taxon>Penicillium</taxon>
    </lineage>
</organism>
<dbReference type="InterPro" id="IPR036236">
    <property type="entry name" value="Znf_C2H2_sf"/>
</dbReference>
<proteinExistence type="inferred from homology"/>
<evidence type="ECO:0000256" key="5">
    <source>
        <dbReference type="ARBA" id="ARBA00022771"/>
    </source>
</evidence>
<keyword evidence="8" id="KW-0238">DNA-binding</keyword>
<evidence type="ECO:0000256" key="1">
    <source>
        <dbReference type="ARBA" id="ARBA00004123"/>
    </source>
</evidence>
<sequence length="550" mass="63415">MVLQWLTLARRPLEWREIQVLKSIDRREQSIDFERQRFHVDAKDLCGPLVNVSEDGTVELIHLTAKQYDILFYTSMTQWSLTIANSFLVDEGIVDPLHGDIRMASLCIDYLNLPIFVGSISSDAALRGDYGFMEYAALYWIRHLEGAIAEAKRRIARTKLQEIQQPEDSDDSEAPLSHPNLQEDEYSRIMSPLAESLGVFIEHHWISPKSYLAVSDRNKRNLQVFESLDFHEELQQVFVSTRKQLHSFGPIKKEELSTDIMEVIKQVRAVIEDSFSMSQGSGPPKDMVDRYGQGPFRCARFSCRSFTLGFPTPDEREIHVARHERPHRCNDEKCEKGFDIGFASLAQYKRHMKDYHPDRSQRDHEFPTDKEIQLSIRSKNTEPQAQVTKQTTDTTTRDNTAPQGNATVVSDGDESSPAASEPEIRPRPAPKRHSKDDLKCQYCGKEFTRLYNLKSHLLVHQNNLRFPCEYCHKSFVRKSDFNRHMKSHTGEKKWVCGGCDKAFARSETLKAHQQQSKKGQACLEDLQRRQQEQIEEQDLILPSISSFLPN</sequence>
<dbReference type="PROSITE" id="PS50157">
    <property type="entry name" value="ZINC_FINGER_C2H2_2"/>
    <property type="match status" value="3"/>
</dbReference>
<evidence type="ECO:0000256" key="6">
    <source>
        <dbReference type="ARBA" id="ARBA00022833"/>
    </source>
</evidence>
<dbReference type="OrthoDB" id="21416at2759"/>
<evidence type="ECO:0000256" key="9">
    <source>
        <dbReference type="ARBA" id="ARBA00023163"/>
    </source>
</evidence>